<dbReference type="Proteomes" id="UP000321820">
    <property type="component" value="Chromosome"/>
</dbReference>
<dbReference type="Gene3D" id="2.40.160.180">
    <property type="entry name" value="Carbohydrate-selective porin OprB"/>
    <property type="match status" value="1"/>
</dbReference>
<dbReference type="OrthoDB" id="5755240at2"/>
<evidence type="ECO:0000313" key="3">
    <source>
        <dbReference type="Proteomes" id="UP000321820"/>
    </source>
</evidence>
<comment type="similarity">
    <text evidence="1">Belongs to the OprB family.</text>
</comment>
<reference evidence="2 3" key="1">
    <citation type="submission" date="2019-08" db="EMBL/GenBank/DDBJ databases">
        <title>Complete genome sequence of Terriglobus albidus strain ORNL.</title>
        <authorList>
            <person name="Podar M."/>
        </authorList>
    </citation>
    <scope>NUCLEOTIDE SEQUENCE [LARGE SCALE GENOMIC DNA]</scope>
    <source>
        <strain evidence="2 3">ORNL</strain>
    </source>
</reference>
<dbReference type="KEGG" id="talb:FTW19_15555"/>
<evidence type="ECO:0000313" key="2">
    <source>
        <dbReference type="EMBL" id="QEE29285.1"/>
    </source>
</evidence>
<organism evidence="2 3">
    <name type="scientific">Terriglobus albidus</name>
    <dbReference type="NCBI Taxonomy" id="1592106"/>
    <lineage>
        <taxon>Bacteria</taxon>
        <taxon>Pseudomonadati</taxon>
        <taxon>Acidobacteriota</taxon>
        <taxon>Terriglobia</taxon>
        <taxon>Terriglobales</taxon>
        <taxon>Acidobacteriaceae</taxon>
        <taxon>Terriglobus</taxon>
    </lineage>
</organism>
<dbReference type="EMBL" id="CP042806">
    <property type="protein sequence ID" value="QEE29285.1"/>
    <property type="molecule type" value="Genomic_DNA"/>
</dbReference>
<keyword evidence="3" id="KW-1185">Reference proteome</keyword>
<proteinExistence type="inferred from homology"/>
<evidence type="ECO:0000256" key="1">
    <source>
        <dbReference type="ARBA" id="ARBA00008769"/>
    </source>
</evidence>
<dbReference type="AlphaFoldDB" id="A0A5B9EDU7"/>
<gene>
    <name evidence="2" type="ORF">FTW19_15555</name>
</gene>
<dbReference type="InterPro" id="IPR038673">
    <property type="entry name" value="OprB_sf"/>
</dbReference>
<sequence length="58" mass="6569">MGGRTFWRRTTLASVARGLSMTLGLQYITSPGYNRDRPGYNRDRGPVLVPSVRTHVEF</sequence>
<protein>
    <submittedName>
        <fullName evidence="2">Carbohydrate porin</fullName>
    </submittedName>
</protein>
<accession>A0A5B9EDU7</accession>
<name>A0A5B9EDU7_9BACT</name>